<evidence type="ECO:0000313" key="3">
    <source>
        <dbReference type="Proteomes" id="UP000184016"/>
    </source>
</evidence>
<evidence type="ECO:0000256" key="1">
    <source>
        <dbReference type="SAM" id="Phobius"/>
    </source>
</evidence>
<dbReference type="AlphaFoldDB" id="A0A1M6JP81"/>
<keyword evidence="1" id="KW-0472">Membrane</keyword>
<protein>
    <submittedName>
        <fullName evidence="2">Uncharacterized protein</fullName>
    </submittedName>
</protein>
<feature type="transmembrane region" description="Helical" evidence="1">
    <location>
        <begin position="20"/>
        <end position="45"/>
    </location>
</feature>
<gene>
    <name evidence="2" type="ORF">SAMN05443507_1019</name>
</gene>
<dbReference type="EMBL" id="FRAF01000001">
    <property type="protein sequence ID" value="SHJ48403.1"/>
    <property type="molecule type" value="Genomic_DNA"/>
</dbReference>
<sequence>MKLRSNQPISKNPLASLEKFFTLCERVAVTGSAMLVLGTIGWLSFHLHMNL</sequence>
<keyword evidence="1" id="KW-1133">Transmembrane helix</keyword>
<name>A0A1M6JP81_9BACL</name>
<proteinExistence type="predicted"/>
<keyword evidence="1" id="KW-0812">Transmembrane</keyword>
<accession>A0A1M6JP81</accession>
<dbReference type="RefSeq" id="WP_165611907.1">
    <property type="nucleotide sequence ID" value="NZ_FRAF01000001.1"/>
</dbReference>
<keyword evidence="3" id="KW-1185">Reference proteome</keyword>
<dbReference type="Proteomes" id="UP000184016">
    <property type="component" value="Unassembled WGS sequence"/>
</dbReference>
<evidence type="ECO:0000313" key="2">
    <source>
        <dbReference type="EMBL" id="SHJ48403.1"/>
    </source>
</evidence>
<organism evidence="2 3">
    <name type="scientific">Alicyclobacillus tolerans</name>
    <dbReference type="NCBI Taxonomy" id="90970"/>
    <lineage>
        <taxon>Bacteria</taxon>
        <taxon>Bacillati</taxon>
        <taxon>Bacillota</taxon>
        <taxon>Bacilli</taxon>
        <taxon>Bacillales</taxon>
        <taxon>Alicyclobacillaceae</taxon>
        <taxon>Alicyclobacillus</taxon>
    </lineage>
</organism>
<reference evidence="3" key="1">
    <citation type="submission" date="2016-11" db="EMBL/GenBank/DDBJ databases">
        <authorList>
            <person name="Varghese N."/>
            <person name="Submissions S."/>
        </authorList>
    </citation>
    <scope>NUCLEOTIDE SEQUENCE [LARGE SCALE GENOMIC DNA]</scope>
    <source>
        <strain evidence="3">USBA-503</strain>
    </source>
</reference>